<dbReference type="Gene3D" id="3.40.50.1820">
    <property type="entry name" value="alpha/beta hydrolase"/>
    <property type="match status" value="1"/>
</dbReference>
<organism evidence="2 3">
    <name type="scientific">Mesorhizobium delmotii</name>
    <dbReference type="NCBI Taxonomy" id="1631247"/>
    <lineage>
        <taxon>Bacteria</taxon>
        <taxon>Pseudomonadati</taxon>
        <taxon>Pseudomonadota</taxon>
        <taxon>Alphaproteobacteria</taxon>
        <taxon>Hyphomicrobiales</taxon>
        <taxon>Phyllobacteriaceae</taxon>
        <taxon>Mesorhizobium</taxon>
    </lineage>
</organism>
<dbReference type="PANTHER" id="PTHR43194">
    <property type="entry name" value="HYDROLASE ALPHA/BETA FOLD FAMILY"/>
    <property type="match status" value="1"/>
</dbReference>
<dbReference type="PANTHER" id="PTHR43194:SF2">
    <property type="entry name" value="PEROXISOMAL MEMBRANE PROTEIN LPX1"/>
    <property type="match status" value="1"/>
</dbReference>
<dbReference type="SUPFAM" id="SSF53474">
    <property type="entry name" value="alpha/beta-Hydrolases"/>
    <property type="match status" value="1"/>
</dbReference>
<dbReference type="InterPro" id="IPR029058">
    <property type="entry name" value="AB_hydrolase_fold"/>
</dbReference>
<protein>
    <recommendedName>
        <fullName evidence="1">AB hydrolase-1 domain-containing protein</fullName>
    </recommendedName>
</protein>
<dbReference type="Pfam" id="PF00561">
    <property type="entry name" value="Abhydrolase_1"/>
    <property type="match status" value="1"/>
</dbReference>
<accession>A0A2P9APB6</accession>
<dbReference type="InterPro" id="IPR000073">
    <property type="entry name" value="AB_hydrolase_1"/>
</dbReference>
<feature type="domain" description="AB hydrolase-1" evidence="1">
    <location>
        <begin position="32"/>
        <end position="275"/>
    </location>
</feature>
<name>A0A2P9APB6_9HYPH</name>
<dbReference type="AlphaFoldDB" id="A0A2P9APB6"/>
<gene>
    <name evidence="2" type="ORF">BQ8482_330139</name>
</gene>
<dbReference type="InterPro" id="IPR050228">
    <property type="entry name" value="Carboxylesterase_BioH"/>
</dbReference>
<keyword evidence="3" id="KW-1185">Reference proteome</keyword>
<dbReference type="RefSeq" id="WP_123149818.1">
    <property type="nucleotide sequence ID" value="NZ_FUIG01000041.1"/>
</dbReference>
<reference evidence="3" key="1">
    <citation type="submission" date="2016-12" db="EMBL/GenBank/DDBJ databases">
        <authorList>
            <person name="Brunel B."/>
        </authorList>
    </citation>
    <scope>NUCLEOTIDE SEQUENCE [LARGE SCALE GENOMIC DNA]</scope>
</reference>
<sequence length="321" mass="34864">MSSSFSDFFYASPDGLQLHARIYGEANSEHWPVVCLPGLTRNCRDFHELALHLSRRAESPRKIIAFDYRGRGQSAYDPDISHYNVGVEAGDILAGLAALGIEEAAFIGTSRGGLIIHVLGAMRPAVLRAIVLNDIGPVVEAGGLDHIRSYLESVPKPKTHAEAVGAQRGAHGSDFPALTEADWERMVSALYRETDEGLVPDFDPKLVDTLAGLDLTQKLPDLWQQFEALAAIPLLAIRGANSKLLSTETLEQMRTRHPCVETITAEGQGHAPFLDTGGLPGAIAAFLDGAERFGSKRIFAKEADIHNRRLLAKACPEPDLR</sequence>
<proteinExistence type="predicted"/>
<dbReference type="EMBL" id="FUIG01000041">
    <property type="protein sequence ID" value="SJM33004.1"/>
    <property type="molecule type" value="Genomic_DNA"/>
</dbReference>
<evidence type="ECO:0000313" key="3">
    <source>
        <dbReference type="Proteomes" id="UP000245698"/>
    </source>
</evidence>
<evidence type="ECO:0000313" key="2">
    <source>
        <dbReference type="EMBL" id="SJM33004.1"/>
    </source>
</evidence>
<evidence type="ECO:0000259" key="1">
    <source>
        <dbReference type="Pfam" id="PF00561"/>
    </source>
</evidence>
<dbReference type="Proteomes" id="UP000245698">
    <property type="component" value="Unassembled WGS sequence"/>
</dbReference>